<sequence length="167" mass="19357">MLQVIEYEERQTVNIEFDLYIPINIEFGTWNITKEPTIYWRTGDFKKSLVEIGVGKYTGKIRSITLTLCEHVHHTENFNFKDINYIEGLPIFQIEESINKTYMDEKGKLNVYIGDDKVLISFSENEIMSIVQNDNVGFAIDNDKMVCGIIISSIVEHEKNLLKDALK</sequence>
<proteinExistence type="predicted"/>
<dbReference type="AlphaFoldDB" id="A0AAX3WRV7"/>
<gene>
    <name evidence="1" type="ORF">QNH24_19655</name>
</gene>
<organism evidence="1 2">
    <name type="scientific">Lysinibacillus pakistanensis</name>
    <dbReference type="NCBI Taxonomy" id="759811"/>
    <lineage>
        <taxon>Bacteria</taxon>
        <taxon>Bacillati</taxon>
        <taxon>Bacillota</taxon>
        <taxon>Bacilli</taxon>
        <taxon>Bacillales</taxon>
        <taxon>Bacillaceae</taxon>
        <taxon>Lysinibacillus</taxon>
    </lineage>
</organism>
<dbReference type="EMBL" id="CP126101">
    <property type="protein sequence ID" value="WHY50522.1"/>
    <property type="molecule type" value="Genomic_DNA"/>
</dbReference>
<dbReference type="RefSeq" id="WP_283869183.1">
    <property type="nucleotide sequence ID" value="NZ_CP126101.1"/>
</dbReference>
<evidence type="ECO:0000313" key="1">
    <source>
        <dbReference type="EMBL" id="WHY50522.1"/>
    </source>
</evidence>
<evidence type="ECO:0000313" key="2">
    <source>
        <dbReference type="Proteomes" id="UP001178322"/>
    </source>
</evidence>
<protein>
    <submittedName>
        <fullName evidence="1">Uncharacterized protein</fullName>
    </submittedName>
</protein>
<dbReference type="Proteomes" id="UP001178322">
    <property type="component" value="Chromosome"/>
</dbReference>
<reference evidence="1" key="1">
    <citation type="submission" date="2023-05" db="EMBL/GenBank/DDBJ databases">
        <title>Comparative genomics of Bacillaceae isolates and their secondary metabolite potential.</title>
        <authorList>
            <person name="Song L."/>
            <person name="Nielsen L.J."/>
            <person name="Mohite O."/>
            <person name="Xu X."/>
            <person name="Weber T."/>
            <person name="Kovacs A.T."/>
        </authorList>
    </citation>
    <scope>NUCLEOTIDE SEQUENCE</scope>
    <source>
        <strain evidence="1">LY1</strain>
    </source>
</reference>
<name>A0AAX3WRV7_9BACI</name>
<accession>A0AAX3WRV7</accession>